<evidence type="ECO:0000256" key="2">
    <source>
        <dbReference type="ARBA" id="ARBA00022729"/>
    </source>
</evidence>
<gene>
    <name evidence="8" type="ORF">SCNU_00060</name>
</gene>
<evidence type="ECO:0000313" key="9">
    <source>
        <dbReference type="Proteomes" id="UP000035065"/>
    </source>
</evidence>
<evidence type="ECO:0000259" key="7">
    <source>
        <dbReference type="Pfam" id="PF13462"/>
    </source>
</evidence>
<keyword evidence="6" id="KW-0812">Transmembrane</keyword>
<feature type="transmembrane region" description="Helical" evidence="6">
    <location>
        <begin position="24"/>
        <end position="45"/>
    </location>
</feature>
<keyword evidence="9" id="KW-1185">Reference proteome</keyword>
<dbReference type="eggNOG" id="COG1651">
    <property type="taxonomic scope" value="Bacteria"/>
</dbReference>
<keyword evidence="6" id="KW-1133">Transmembrane helix</keyword>
<keyword evidence="6" id="KW-0472">Membrane</keyword>
<keyword evidence="2" id="KW-0732">Signal</keyword>
<dbReference type="PANTHER" id="PTHR13887:SF14">
    <property type="entry name" value="DISULFIDE BOND FORMATION PROTEIN D"/>
    <property type="match status" value="1"/>
</dbReference>
<dbReference type="Gene3D" id="3.40.30.10">
    <property type="entry name" value="Glutaredoxin"/>
    <property type="match status" value="1"/>
</dbReference>
<dbReference type="InterPro" id="IPR036249">
    <property type="entry name" value="Thioredoxin-like_sf"/>
</dbReference>
<sequence>MTNGSRPPRENPDYEPQAAGRSSYLFIGLGLLVVAALVIGGFLWMNNKTYPPVDDKVLAENASFIVGEKTAPETIDVFEDFHCEHCRKFEEQSGAAIQQNVVDGKIRVRYHMLNFLDKDSGSGDYSSRSAGAILCVSRNDGRDVFWKLHSQLFEKSGDDLTNQQIADLAAADGASDQTRQCIASGELVDEARSMADASKQQLSNSTEGQVATPTVLLAGKQVENIMDGTAWLDKIVAGQQPTG</sequence>
<dbReference type="OrthoDB" id="117402at2"/>
<dbReference type="GO" id="GO:0016491">
    <property type="term" value="F:oxidoreductase activity"/>
    <property type="evidence" value="ECO:0007669"/>
    <property type="project" value="UniProtKB-KW"/>
</dbReference>
<dbReference type="STRING" id="644548.SCNU_00060"/>
<evidence type="ECO:0000256" key="4">
    <source>
        <dbReference type="ARBA" id="ARBA00023157"/>
    </source>
</evidence>
<accession>F1YE91</accession>
<dbReference type="SUPFAM" id="SSF52833">
    <property type="entry name" value="Thioredoxin-like"/>
    <property type="match status" value="1"/>
</dbReference>
<keyword evidence="5" id="KW-0676">Redox-active center</keyword>
<comment type="caution">
    <text evidence="8">The sequence shown here is derived from an EMBL/GenBank/DDBJ whole genome shotgun (WGS) entry which is preliminary data.</text>
</comment>
<dbReference type="EMBL" id="AEUD01000001">
    <property type="protein sequence ID" value="EGD56724.1"/>
    <property type="molecule type" value="Genomic_DNA"/>
</dbReference>
<evidence type="ECO:0000256" key="1">
    <source>
        <dbReference type="ARBA" id="ARBA00005791"/>
    </source>
</evidence>
<evidence type="ECO:0000256" key="6">
    <source>
        <dbReference type="SAM" id="Phobius"/>
    </source>
</evidence>
<dbReference type="PANTHER" id="PTHR13887">
    <property type="entry name" value="GLUTATHIONE S-TRANSFERASE KAPPA"/>
    <property type="match status" value="1"/>
</dbReference>
<dbReference type="RefSeq" id="WP_009677289.1">
    <property type="nucleotide sequence ID" value="NZ_AEUD01000001.1"/>
</dbReference>
<protein>
    <recommendedName>
        <fullName evidence="7">Thioredoxin-like fold domain-containing protein</fullName>
    </recommendedName>
</protein>
<proteinExistence type="inferred from homology"/>
<reference evidence="8 9" key="1">
    <citation type="journal article" date="2011" name="J. Bacteriol.">
        <title>Draft Genome Sequence of Gordonia neofelifaecis NRRL B-59395, a Cholesterol-Degrading Actinomycete.</title>
        <authorList>
            <person name="Ge F."/>
            <person name="Li W."/>
            <person name="Chen G."/>
            <person name="Liu Y."/>
            <person name="Zhang G."/>
            <person name="Yong B."/>
            <person name="Wang Q."/>
            <person name="Wang N."/>
            <person name="Huang Z."/>
            <person name="Li W."/>
            <person name="Wang J."/>
            <person name="Wu C."/>
            <person name="Xie Q."/>
            <person name="Liu G."/>
        </authorList>
    </citation>
    <scope>NUCLEOTIDE SEQUENCE [LARGE SCALE GENOMIC DNA]</scope>
    <source>
        <strain evidence="8 9">NRRL B-59395</strain>
    </source>
</reference>
<evidence type="ECO:0000313" key="8">
    <source>
        <dbReference type="EMBL" id="EGD56724.1"/>
    </source>
</evidence>
<evidence type="ECO:0000256" key="3">
    <source>
        <dbReference type="ARBA" id="ARBA00023002"/>
    </source>
</evidence>
<name>F1YE91_9ACTN</name>
<dbReference type="AlphaFoldDB" id="F1YE91"/>
<organism evidence="8 9">
    <name type="scientific">Gordonia neofelifaecis NRRL B-59395</name>
    <dbReference type="NCBI Taxonomy" id="644548"/>
    <lineage>
        <taxon>Bacteria</taxon>
        <taxon>Bacillati</taxon>
        <taxon>Actinomycetota</taxon>
        <taxon>Actinomycetes</taxon>
        <taxon>Mycobacteriales</taxon>
        <taxon>Gordoniaceae</taxon>
        <taxon>Gordonia</taxon>
    </lineage>
</organism>
<feature type="domain" description="Thioredoxin-like fold" evidence="7">
    <location>
        <begin position="63"/>
        <end position="225"/>
    </location>
</feature>
<dbReference type="Pfam" id="PF13462">
    <property type="entry name" value="Thioredoxin_4"/>
    <property type="match status" value="1"/>
</dbReference>
<dbReference type="Proteomes" id="UP000035065">
    <property type="component" value="Unassembled WGS sequence"/>
</dbReference>
<evidence type="ECO:0000256" key="5">
    <source>
        <dbReference type="ARBA" id="ARBA00023284"/>
    </source>
</evidence>
<keyword evidence="3" id="KW-0560">Oxidoreductase</keyword>
<dbReference type="CDD" id="cd02972">
    <property type="entry name" value="DsbA_family"/>
    <property type="match status" value="1"/>
</dbReference>
<keyword evidence="4" id="KW-1015">Disulfide bond</keyword>
<dbReference type="InterPro" id="IPR012336">
    <property type="entry name" value="Thioredoxin-like_fold"/>
</dbReference>
<comment type="similarity">
    <text evidence="1">Belongs to the thioredoxin family. DsbA subfamily.</text>
</comment>